<keyword evidence="1" id="KW-0812">Transmembrane</keyword>
<name>A0AAJ5WN78_9BACT</name>
<dbReference type="Gene3D" id="1.25.40.10">
    <property type="entry name" value="Tetratricopeptide repeat domain"/>
    <property type="match status" value="1"/>
</dbReference>
<evidence type="ECO:0000313" key="2">
    <source>
        <dbReference type="EMBL" id="WEK35051.1"/>
    </source>
</evidence>
<gene>
    <name evidence="2" type="ORF">P0Y53_21390</name>
</gene>
<organism evidence="2 3">
    <name type="scientific">Candidatus Pseudobacter hemicellulosilyticus</name>
    <dbReference type="NCBI Taxonomy" id="3121375"/>
    <lineage>
        <taxon>Bacteria</taxon>
        <taxon>Pseudomonadati</taxon>
        <taxon>Bacteroidota</taxon>
        <taxon>Chitinophagia</taxon>
        <taxon>Chitinophagales</taxon>
        <taxon>Chitinophagaceae</taxon>
        <taxon>Pseudobacter</taxon>
    </lineage>
</organism>
<dbReference type="AlphaFoldDB" id="A0AAJ5WN78"/>
<dbReference type="EMBL" id="CP119311">
    <property type="protein sequence ID" value="WEK35051.1"/>
    <property type="molecule type" value="Genomic_DNA"/>
</dbReference>
<dbReference type="Proteomes" id="UP001220610">
    <property type="component" value="Chromosome"/>
</dbReference>
<reference evidence="2" key="1">
    <citation type="submission" date="2023-03" db="EMBL/GenBank/DDBJ databases">
        <title>Andean soil-derived lignocellulolytic bacterial consortium as a source of novel taxa and putative plastic-active enzymes.</title>
        <authorList>
            <person name="Diaz-Garcia L."/>
            <person name="Chuvochina M."/>
            <person name="Feuerriegel G."/>
            <person name="Bunk B."/>
            <person name="Sproer C."/>
            <person name="Streit W.R."/>
            <person name="Rodriguez L.M."/>
            <person name="Overmann J."/>
            <person name="Jimenez D.J."/>
        </authorList>
    </citation>
    <scope>NUCLEOTIDE SEQUENCE</scope>
    <source>
        <strain evidence="2">MAG 7</strain>
    </source>
</reference>
<sequence length="245" mass="27602">MEETLDYIDSYFNGTPAAAEKAAFEERVSTDPAFAEAVAFYLSARQTVQAELQEQQRARHQQWYQDLKAAQPRPSVVRRLQPWISIAAAACLLIVLGWQFFFTGTSPQKLADNYIEQSLHTLPVTMGGRADSLQQGLDAFNKQDYARAETIFQALTQQDQPDADAFRYLGIVYLTSSRYDLALQQFNTLSSTPGLHANPGPFYKAITLMKRSTGDDLQQAKALLQMIIDQQLPGHREATNWISQF</sequence>
<proteinExistence type="predicted"/>
<protein>
    <recommendedName>
        <fullName evidence="4">Tetratricopeptide repeat protein</fullName>
    </recommendedName>
</protein>
<evidence type="ECO:0000313" key="3">
    <source>
        <dbReference type="Proteomes" id="UP001220610"/>
    </source>
</evidence>
<evidence type="ECO:0000256" key="1">
    <source>
        <dbReference type="SAM" id="Phobius"/>
    </source>
</evidence>
<dbReference type="InterPro" id="IPR011990">
    <property type="entry name" value="TPR-like_helical_dom_sf"/>
</dbReference>
<dbReference type="Pfam" id="PF13432">
    <property type="entry name" value="TPR_16"/>
    <property type="match status" value="1"/>
</dbReference>
<keyword evidence="1" id="KW-1133">Transmembrane helix</keyword>
<keyword evidence="1" id="KW-0472">Membrane</keyword>
<feature type="transmembrane region" description="Helical" evidence="1">
    <location>
        <begin position="83"/>
        <end position="102"/>
    </location>
</feature>
<accession>A0AAJ5WN78</accession>
<evidence type="ECO:0008006" key="4">
    <source>
        <dbReference type="Google" id="ProtNLM"/>
    </source>
</evidence>
<dbReference type="SUPFAM" id="SSF48452">
    <property type="entry name" value="TPR-like"/>
    <property type="match status" value="1"/>
</dbReference>